<proteinExistence type="predicted"/>
<feature type="region of interest" description="Disordered" evidence="1">
    <location>
        <begin position="343"/>
        <end position="424"/>
    </location>
</feature>
<keyword evidence="4" id="KW-1185">Reference proteome</keyword>
<organism evidence="3 4">
    <name type="scientific">Fusarium langsethiae</name>
    <dbReference type="NCBI Taxonomy" id="179993"/>
    <lineage>
        <taxon>Eukaryota</taxon>
        <taxon>Fungi</taxon>
        <taxon>Dikarya</taxon>
        <taxon>Ascomycota</taxon>
        <taxon>Pezizomycotina</taxon>
        <taxon>Sordariomycetes</taxon>
        <taxon>Hypocreomycetidae</taxon>
        <taxon>Hypocreales</taxon>
        <taxon>Nectriaceae</taxon>
        <taxon>Fusarium</taxon>
    </lineage>
</organism>
<dbReference type="AlphaFoldDB" id="A0A0N0DAF5"/>
<sequence length="424" mass="48489">MPPEPMTVPIISPALSLKPPVQSWDLMADMSKIVWFLHPGYPDGDNTLLTLPCLDSGGIHHETARIACAIYANCRWDGYLSSSKDGPVLSAQPDDVLPFGQYYFIIKDEPQYPVVPSFEHFVCPADLPDAYSQASIARSKGDGCVTRDETCRITASSFTNETAHIIPDSQKGWWKRNRMSRYTSAPDKIHITRCPENTILMRRDLHKLWDDGEICIVPKQNKWVIHVLTNTPKIELRERYHNLELQPLSGIQKIYLLCRFAMVMFSKSHFLSGGTKRKLIYLEDLESGSNIHTTKEFTSKAIDEKFDKTPARSGSRNPSPKRPRNDTVDDKVCWEESDYSQEYDSEREEEEERRGRSLKRRWSPDTWDEISPPKYHKTTNLAKRSGENVSPCRKRLRSSSPKTKTAEHPLTLTPDSIEFSKGLT</sequence>
<comment type="caution">
    <text evidence="3">The sequence shown here is derived from an EMBL/GenBank/DDBJ whole genome shotgun (WGS) entry which is preliminary data.</text>
</comment>
<feature type="domain" description="HNH nuclease" evidence="2">
    <location>
        <begin position="151"/>
        <end position="217"/>
    </location>
</feature>
<protein>
    <recommendedName>
        <fullName evidence="2">HNH nuclease domain-containing protein</fullName>
    </recommendedName>
</protein>
<dbReference type="InterPro" id="IPR003615">
    <property type="entry name" value="HNH_nuc"/>
</dbReference>
<dbReference type="Proteomes" id="UP000037904">
    <property type="component" value="Unassembled WGS sequence"/>
</dbReference>
<evidence type="ECO:0000313" key="4">
    <source>
        <dbReference type="Proteomes" id="UP000037904"/>
    </source>
</evidence>
<evidence type="ECO:0000259" key="2">
    <source>
        <dbReference type="Pfam" id="PF13391"/>
    </source>
</evidence>
<name>A0A0N0DAF5_FUSLA</name>
<dbReference type="EMBL" id="JXCE01001427">
    <property type="protein sequence ID" value="KPA35195.1"/>
    <property type="molecule type" value="Genomic_DNA"/>
</dbReference>
<feature type="region of interest" description="Disordered" evidence="1">
    <location>
        <begin position="302"/>
        <end position="331"/>
    </location>
</feature>
<reference evidence="3 4" key="1">
    <citation type="submission" date="2015-04" db="EMBL/GenBank/DDBJ databases">
        <title>The draft genome sequence of Fusarium langsethiae, a T-2/HT-2 mycotoxin producer.</title>
        <authorList>
            <person name="Lysoe E."/>
            <person name="Divon H.H."/>
            <person name="Terzi V."/>
            <person name="Orru L."/>
            <person name="Lamontanara A."/>
            <person name="Kolseth A.-K."/>
            <person name="Frandsen R.J."/>
            <person name="Nielsen K."/>
            <person name="Thrane U."/>
        </authorList>
    </citation>
    <scope>NUCLEOTIDE SEQUENCE [LARGE SCALE GENOMIC DNA]</scope>
    <source>
        <strain evidence="3 4">Fl201059</strain>
    </source>
</reference>
<gene>
    <name evidence="3" type="ORF">FLAG1_12132</name>
</gene>
<evidence type="ECO:0000256" key="1">
    <source>
        <dbReference type="SAM" id="MobiDB-lite"/>
    </source>
</evidence>
<dbReference type="OrthoDB" id="2142759at2759"/>
<evidence type="ECO:0000313" key="3">
    <source>
        <dbReference type="EMBL" id="KPA35195.1"/>
    </source>
</evidence>
<dbReference type="Pfam" id="PF13391">
    <property type="entry name" value="HNH_2"/>
    <property type="match status" value="1"/>
</dbReference>
<accession>A0A0N0DAF5</accession>